<evidence type="ECO:0000256" key="1">
    <source>
        <dbReference type="SAM" id="MobiDB-lite"/>
    </source>
</evidence>
<reference evidence="3 4" key="1">
    <citation type="submission" date="2016-10" db="EMBL/GenBank/DDBJ databases">
        <authorList>
            <person name="de Groot N.N."/>
        </authorList>
    </citation>
    <scope>NUCLEOTIDE SEQUENCE [LARGE SCALE GENOMIC DNA]</scope>
    <source>
        <strain evidence="3 4">DSM 2698</strain>
    </source>
</reference>
<keyword evidence="2" id="KW-0472">Membrane</keyword>
<feature type="transmembrane region" description="Helical" evidence="2">
    <location>
        <begin position="88"/>
        <end position="109"/>
    </location>
</feature>
<dbReference type="RefSeq" id="WP_092809214.1">
    <property type="nucleotide sequence ID" value="NZ_FMVW01000001.1"/>
</dbReference>
<evidence type="ECO:0000313" key="4">
    <source>
        <dbReference type="Proteomes" id="UP000199347"/>
    </source>
</evidence>
<dbReference type="AlphaFoldDB" id="A0A1G5MC84"/>
<dbReference type="InterPro" id="IPR032820">
    <property type="entry name" value="ATPase_put"/>
</dbReference>
<dbReference type="Pfam" id="PF09527">
    <property type="entry name" value="ATPase_gene1"/>
    <property type="match status" value="1"/>
</dbReference>
<evidence type="ECO:0000313" key="3">
    <source>
        <dbReference type="EMBL" id="SCZ22381.1"/>
    </source>
</evidence>
<sequence length="134" mass="14309">MADKRSDEERREKADGGHGSIADTDLERRFADLSRTLDKGRRVRQAADKPERTDSSGYALALRIASEFIAGVLVGAALGWGLDEVAGTSPWGLIGFLLLGFAAGVLNVMRAAGKIAGPYDRLDKDNDGGPARHD</sequence>
<gene>
    <name evidence="3" type="ORF">SAMN03080610_00407</name>
</gene>
<keyword evidence="4" id="KW-1185">Reference proteome</keyword>
<dbReference type="OrthoDB" id="15401at2"/>
<feature type="region of interest" description="Disordered" evidence="1">
    <location>
        <begin position="1"/>
        <end position="27"/>
    </location>
</feature>
<proteinExistence type="predicted"/>
<protein>
    <submittedName>
        <fullName evidence="3">ATP synthase protein I</fullName>
    </submittedName>
</protein>
<dbReference type="Proteomes" id="UP000199347">
    <property type="component" value="Unassembled WGS sequence"/>
</dbReference>
<feature type="compositionally biased region" description="Basic and acidic residues" evidence="1">
    <location>
        <begin position="1"/>
        <end position="16"/>
    </location>
</feature>
<keyword evidence="2" id="KW-1133">Transmembrane helix</keyword>
<keyword evidence="2" id="KW-0812">Transmembrane</keyword>
<feature type="transmembrane region" description="Helical" evidence="2">
    <location>
        <begin position="60"/>
        <end position="82"/>
    </location>
</feature>
<organism evidence="3 4">
    <name type="scientific">Afifella marina DSM 2698</name>
    <dbReference type="NCBI Taxonomy" id="1120955"/>
    <lineage>
        <taxon>Bacteria</taxon>
        <taxon>Pseudomonadati</taxon>
        <taxon>Pseudomonadota</taxon>
        <taxon>Alphaproteobacteria</taxon>
        <taxon>Hyphomicrobiales</taxon>
        <taxon>Afifellaceae</taxon>
        <taxon>Afifella</taxon>
    </lineage>
</organism>
<evidence type="ECO:0000256" key="2">
    <source>
        <dbReference type="SAM" id="Phobius"/>
    </source>
</evidence>
<dbReference type="STRING" id="1120955.SAMN03080610_00407"/>
<dbReference type="EMBL" id="FMVW01000001">
    <property type="protein sequence ID" value="SCZ22381.1"/>
    <property type="molecule type" value="Genomic_DNA"/>
</dbReference>
<accession>A0A1G5MC84</accession>
<name>A0A1G5MC84_AFIMA</name>